<dbReference type="InterPro" id="IPR019410">
    <property type="entry name" value="Methyltransf_16"/>
</dbReference>
<evidence type="ECO:0000313" key="6">
    <source>
        <dbReference type="EMBL" id="KAJ1097946.1"/>
    </source>
</evidence>
<keyword evidence="3" id="KW-0808">Transferase</keyword>
<dbReference type="PANTHER" id="PTHR14614">
    <property type="entry name" value="HEPATOCELLULAR CARCINOMA-ASSOCIATED ANTIGEN"/>
    <property type="match status" value="1"/>
</dbReference>
<dbReference type="Gene3D" id="3.40.50.150">
    <property type="entry name" value="Vaccinia Virus protein VP39"/>
    <property type="match status" value="1"/>
</dbReference>
<dbReference type="Pfam" id="PF10294">
    <property type="entry name" value="Methyltransf_16"/>
    <property type="match status" value="2"/>
</dbReference>
<proteinExistence type="inferred from homology"/>
<dbReference type="AlphaFoldDB" id="A0AAV7M3G2"/>
<organism evidence="6 7">
    <name type="scientific">Pleurodeles waltl</name>
    <name type="common">Iberian ribbed newt</name>
    <dbReference type="NCBI Taxonomy" id="8319"/>
    <lineage>
        <taxon>Eukaryota</taxon>
        <taxon>Metazoa</taxon>
        <taxon>Chordata</taxon>
        <taxon>Craniata</taxon>
        <taxon>Vertebrata</taxon>
        <taxon>Euteleostomi</taxon>
        <taxon>Amphibia</taxon>
        <taxon>Batrachia</taxon>
        <taxon>Caudata</taxon>
        <taxon>Salamandroidea</taxon>
        <taxon>Salamandridae</taxon>
        <taxon>Pleurodelinae</taxon>
        <taxon>Pleurodeles</taxon>
    </lineage>
</organism>
<accession>A0AAV7M3G2</accession>
<dbReference type="EMBL" id="JANPWB010000014">
    <property type="protein sequence ID" value="KAJ1097946.1"/>
    <property type="molecule type" value="Genomic_DNA"/>
</dbReference>
<comment type="caution">
    <text evidence="6">The sequence shown here is derived from an EMBL/GenBank/DDBJ whole genome shotgun (WGS) entry which is preliminary data.</text>
</comment>
<evidence type="ECO:0000256" key="3">
    <source>
        <dbReference type="ARBA" id="ARBA00022679"/>
    </source>
</evidence>
<name>A0AAV7M3G2_PLEWA</name>
<reference evidence="6" key="1">
    <citation type="journal article" date="2022" name="bioRxiv">
        <title>Sequencing and chromosome-scale assembly of the giantPleurodeles waltlgenome.</title>
        <authorList>
            <person name="Brown T."/>
            <person name="Elewa A."/>
            <person name="Iarovenko S."/>
            <person name="Subramanian E."/>
            <person name="Araus A.J."/>
            <person name="Petzold A."/>
            <person name="Susuki M."/>
            <person name="Suzuki K.-i.T."/>
            <person name="Hayashi T."/>
            <person name="Toyoda A."/>
            <person name="Oliveira C."/>
            <person name="Osipova E."/>
            <person name="Leigh N.D."/>
            <person name="Simon A."/>
            <person name="Yun M.H."/>
        </authorList>
    </citation>
    <scope>NUCLEOTIDE SEQUENCE</scope>
    <source>
        <strain evidence="6">20211129_DDA</strain>
        <tissue evidence="6">Liver</tissue>
    </source>
</reference>
<dbReference type="SUPFAM" id="SSF53335">
    <property type="entry name" value="S-adenosyl-L-methionine-dependent methyltransferases"/>
    <property type="match status" value="1"/>
</dbReference>
<dbReference type="GO" id="GO:0032259">
    <property type="term" value="P:methylation"/>
    <property type="evidence" value="ECO:0007669"/>
    <property type="project" value="UniProtKB-KW"/>
</dbReference>
<evidence type="ECO:0000259" key="5">
    <source>
        <dbReference type="Pfam" id="PF14904"/>
    </source>
</evidence>
<dbReference type="PANTHER" id="PTHR14614:SF130">
    <property type="entry name" value="PROTEIN-LYSINE N-METHYLTRANSFERASE EEF2KMT"/>
    <property type="match status" value="1"/>
</dbReference>
<dbReference type="InterPro" id="IPR029426">
    <property type="entry name" value="FAM86_N"/>
</dbReference>
<keyword evidence="7" id="KW-1185">Reference proteome</keyword>
<evidence type="ECO:0000313" key="7">
    <source>
        <dbReference type="Proteomes" id="UP001066276"/>
    </source>
</evidence>
<evidence type="ECO:0000256" key="4">
    <source>
        <dbReference type="ARBA" id="ARBA00022691"/>
    </source>
</evidence>
<dbReference type="GO" id="GO:0008168">
    <property type="term" value="F:methyltransferase activity"/>
    <property type="evidence" value="ECO:0007669"/>
    <property type="project" value="UniProtKB-KW"/>
</dbReference>
<keyword evidence="2" id="KW-0489">Methyltransferase</keyword>
<dbReference type="InterPro" id="IPR029063">
    <property type="entry name" value="SAM-dependent_MTases_sf"/>
</dbReference>
<protein>
    <recommendedName>
        <fullName evidence="5">FAM86 N-terminal domain-containing protein</fullName>
    </recommendedName>
</protein>
<evidence type="ECO:0000256" key="1">
    <source>
        <dbReference type="ARBA" id="ARBA00005511"/>
    </source>
</evidence>
<gene>
    <name evidence="6" type="ORF">NDU88_003062</name>
</gene>
<comment type="similarity">
    <text evidence="1">Belongs to the class I-like SAM-binding methyltransferase superfamily. EEF2KMT family.</text>
</comment>
<feature type="domain" description="FAM86 N-terminal" evidence="5">
    <location>
        <begin position="5"/>
        <end position="93"/>
    </location>
</feature>
<dbReference type="GO" id="GO:0032991">
    <property type="term" value="C:protein-containing complex"/>
    <property type="evidence" value="ECO:0007669"/>
    <property type="project" value="TreeGrafter"/>
</dbReference>
<keyword evidence="4" id="KW-0949">S-adenosyl-L-methionine</keyword>
<sequence length="333" mass="38211">MEQQQLIASFQRLFLAGRRLFSFPWAELEEQLKESRDNLLLLYILQKTVLHPLCVRHPPSVNYRRLFLSELIKKHESTVVEPLDELYEALGDVLNMDESTQCYKSYFLPTGETITLSENVAIISEGTTGLVTWEAALYLGQWAMQEPDLFNNRTVLELGSGTGLAGLTVCKTSHPKRFIFSDYHQHVLKQLSNNIQLNGFHVGSENDPCTKENFFAVGGDLHHKLRSEIKVLELDWETVTEAQLSQLQVEVVIAADVVYDPEIIVSLIRVLKTLLNCRTREKAPDVYVASTIRNPETYILFQTNFKSNGMEQQILPSNNNQYDFVFRSKQRRI</sequence>
<dbReference type="Pfam" id="PF14904">
    <property type="entry name" value="FAM86"/>
    <property type="match status" value="1"/>
</dbReference>
<evidence type="ECO:0000256" key="2">
    <source>
        <dbReference type="ARBA" id="ARBA00022603"/>
    </source>
</evidence>
<dbReference type="Proteomes" id="UP001066276">
    <property type="component" value="Chromosome 10"/>
</dbReference>